<organism evidence="2 3">
    <name type="scientific">Amphibalanus amphitrite</name>
    <name type="common">Striped barnacle</name>
    <name type="synonym">Balanus amphitrite</name>
    <dbReference type="NCBI Taxonomy" id="1232801"/>
    <lineage>
        <taxon>Eukaryota</taxon>
        <taxon>Metazoa</taxon>
        <taxon>Ecdysozoa</taxon>
        <taxon>Arthropoda</taxon>
        <taxon>Crustacea</taxon>
        <taxon>Multicrustacea</taxon>
        <taxon>Cirripedia</taxon>
        <taxon>Thoracica</taxon>
        <taxon>Thoracicalcarea</taxon>
        <taxon>Balanomorpha</taxon>
        <taxon>Balanoidea</taxon>
        <taxon>Balanidae</taxon>
        <taxon>Amphibalaninae</taxon>
        <taxon>Amphibalanus</taxon>
    </lineage>
</organism>
<evidence type="ECO:0000313" key="3">
    <source>
        <dbReference type="Proteomes" id="UP000440578"/>
    </source>
</evidence>
<dbReference type="AlphaFoldDB" id="A0A6A4X4M9"/>
<feature type="region of interest" description="Disordered" evidence="1">
    <location>
        <begin position="19"/>
        <end position="57"/>
    </location>
</feature>
<name>A0A6A4X4M9_AMPAM</name>
<gene>
    <name evidence="2" type="ORF">FJT64_001639</name>
</gene>
<sequence>MVKRAADPTELLIIRERMPPSVSLKTDPMTSLSPPPREYTESARVRHGSPYTGRDHASLTGSVFGPLRWR</sequence>
<proteinExistence type="predicted"/>
<comment type="caution">
    <text evidence="2">The sequence shown here is derived from an EMBL/GenBank/DDBJ whole genome shotgun (WGS) entry which is preliminary data.</text>
</comment>
<dbReference type="EMBL" id="VIIS01000103">
    <property type="protein sequence ID" value="KAF0313253.1"/>
    <property type="molecule type" value="Genomic_DNA"/>
</dbReference>
<accession>A0A6A4X4M9</accession>
<evidence type="ECO:0000313" key="2">
    <source>
        <dbReference type="EMBL" id="KAF0313253.1"/>
    </source>
</evidence>
<keyword evidence="3" id="KW-1185">Reference proteome</keyword>
<dbReference type="Proteomes" id="UP000440578">
    <property type="component" value="Unassembled WGS sequence"/>
</dbReference>
<protein>
    <submittedName>
        <fullName evidence="2">Uncharacterized protein</fullName>
    </submittedName>
</protein>
<reference evidence="2 3" key="1">
    <citation type="submission" date="2019-07" db="EMBL/GenBank/DDBJ databases">
        <title>Draft genome assembly of a fouling barnacle, Amphibalanus amphitrite (Darwin, 1854): The first reference genome for Thecostraca.</title>
        <authorList>
            <person name="Kim W."/>
        </authorList>
    </citation>
    <scope>NUCLEOTIDE SEQUENCE [LARGE SCALE GENOMIC DNA]</scope>
    <source>
        <strain evidence="2">SNU_AA5</strain>
        <tissue evidence="2">Soma without cirri and trophi</tissue>
    </source>
</reference>
<evidence type="ECO:0000256" key="1">
    <source>
        <dbReference type="SAM" id="MobiDB-lite"/>
    </source>
</evidence>